<dbReference type="InterPro" id="IPR036397">
    <property type="entry name" value="RNaseH_sf"/>
</dbReference>
<dbReference type="GeneID" id="9725741"/>
<dbReference type="PANTHER" id="PTHR33568">
    <property type="entry name" value="DNA POLYMERASE"/>
    <property type="match status" value="1"/>
</dbReference>
<reference evidence="10" key="1">
    <citation type="journal article" date="2010" name="BMC Evol. Biol.">
        <title>Extensive loss of translational genes in the structurally dynamic mitochondrial genome of the angiosperm Silene latifolia.</title>
        <authorList>
            <person name="Sloan D.B."/>
            <person name="Alverson A.J."/>
            <person name="Storchova H."/>
            <person name="Palmer J.D."/>
            <person name="Taylor D.R."/>
        </authorList>
    </citation>
    <scope>NUCLEOTIDE SEQUENCE</scope>
</reference>
<keyword evidence="3" id="KW-0808">Transferase</keyword>
<comment type="catalytic activity">
    <reaction evidence="8">
        <text>DNA(n) + a 2'-deoxyribonucleoside 5'-triphosphate = DNA(n+1) + diphosphate</text>
        <dbReference type="Rhea" id="RHEA:22508"/>
        <dbReference type="Rhea" id="RHEA-COMP:17339"/>
        <dbReference type="Rhea" id="RHEA-COMP:17340"/>
        <dbReference type="ChEBI" id="CHEBI:33019"/>
        <dbReference type="ChEBI" id="CHEBI:61560"/>
        <dbReference type="ChEBI" id="CHEBI:173112"/>
        <dbReference type="EC" id="2.7.7.7"/>
    </reaction>
</comment>
<dbReference type="EC" id="2.7.7.7" evidence="2"/>
<feature type="domain" description="DNA-directed DNA polymerase family B mitochondria/virus" evidence="9">
    <location>
        <begin position="450"/>
        <end position="694"/>
    </location>
</feature>
<evidence type="ECO:0000259" key="9">
    <source>
        <dbReference type="Pfam" id="PF03175"/>
    </source>
</evidence>
<keyword evidence="7" id="KW-0238">DNA-binding</keyword>
<geneLocation type="mitochondrion" evidence="10"/>
<dbReference type="Gene3D" id="3.90.1600.10">
    <property type="entry name" value="Palm domain of DNA polymerase"/>
    <property type="match status" value="1"/>
</dbReference>
<dbReference type="Gene3D" id="3.30.420.10">
    <property type="entry name" value="Ribonuclease H-like superfamily/Ribonuclease H"/>
    <property type="match status" value="1"/>
</dbReference>
<evidence type="ECO:0000256" key="5">
    <source>
        <dbReference type="ARBA" id="ARBA00022705"/>
    </source>
</evidence>
<protein>
    <recommendedName>
        <fullName evidence="2">DNA-directed DNA polymerase</fullName>
        <ecNumber evidence="2">2.7.7.7</ecNumber>
    </recommendedName>
</protein>
<evidence type="ECO:0000313" key="10">
    <source>
        <dbReference type="EMBL" id="ADK73335.1"/>
    </source>
</evidence>
<evidence type="ECO:0000256" key="1">
    <source>
        <dbReference type="ARBA" id="ARBA00005755"/>
    </source>
</evidence>
<dbReference type="SUPFAM" id="SSF56672">
    <property type="entry name" value="DNA/RNA polymerases"/>
    <property type="match status" value="1"/>
</dbReference>
<dbReference type="Gene3D" id="1.10.287.690">
    <property type="entry name" value="Helix hairpin bin"/>
    <property type="match status" value="1"/>
</dbReference>
<name>E1AB36_SILLA</name>
<evidence type="ECO:0000256" key="2">
    <source>
        <dbReference type="ARBA" id="ARBA00012417"/>
    </source>
</evidence>
<organism evidence="10">
    <name type="scientific">Silene latifolia</name>
    <name type="common">White campion</name>
    <name type="synonym">Bladder campion</name>
    <dbReference type="NCBI Taxonomy" id="37657"/>
    <lineage>
        <taxon>Eukaryota</taxon>
        <taxon>Viridiplantae</taxon>
        <taxon>Streptophyta</taxon>
        <taxon>Embryophyta</taxon>
        <taxon>Tracheophyta</taxon>
        <taxon>Spermatophyta</taxon>
        <taxon>Magnoliopsida</taxon>
        <taxon>eudicotyledons</taxon>
        <taxon>Gunneridae</taxon>
        <taxon>Pentapetalae</taxon>
        <taxon>Caryophyllales</taxon>
        <taxon>Caryophyllaceae</taxon>
        <taxon>Sileneae</taxon>
        <taxon>Silene</taxon>
        <taxon>Silene subgen. Behenantha</taxon>
        <taxon>Silene sect. Melandrium</taxon>
    </lineage>
</organism>
<dbReference type="InterPro" id="IPR012337">
    <property type="entry name" value="RNaseH-like_sf"/>
</dbReference>
<evidence type="ECO:0000256" key="4">
    <source>
        <dbReference type="ARBA" id="ARBA00022695"/>
    </source>
</evidence>
<evidence type="ECO:0000256" key="6">
    <source>
        <dbReference type="ARBA" id="ARBA00022932"/>
    </source>
</evidence>
<keyword evidence="6" id="KW-0239">DNA-directed DNA polymerase</keyword>
<dbReference type="PANTHER" id="PTHR33568:SF3">
    <property type="entry name" value="DNA-DIRECTED DNA POLYMERASE"/>
    <property type="match status" value="1"/>
</dbReference>
<feature type="domain" description="DNA-directed DNA polymerase family B mitochondria/virus" evidence="9">
    <location>
        <begin position="351"/>
        <end position="444"/>
    </location>
</feature>
<dbReference type="EMBL" id="HM562727">
    <property type="protein sequence ID" value="ADK73335.1"/>
    <property type="molecule type" value="Genomic_DNA"/>
</dbReference>
<keyword evidence="5" id="KW-0235">DNA replication</keyword>
<proteinExistence type="inferred from homology"/>
<evidence type="ECO:0000256" key="7">
    <source>
        <dbReference type="ARBA" id="ARBA00023125"/>
    </source>
</evidence>
<evidence type="ECO:0000256" key="3">
    <source>
        <dbReference type="ARBA" id="ARBA00022679"/>
    </source>
</evidence>
<dbReference type="RefSeq" id="YP_003875487.1">
    <property type="nucleotide sequence ID" value="NC_014487.1"/>
</dbReference>
<dbReference type="InterPro" id="IPR023211">
    <property type="entry name" value="DNA_pol_palm_dom_sf"/>
</dbReference>
<dbReference type="InterPro" id="IPR004868">
    <property type="entry name" value="DNA-dir_DNA_pol_B_mt/vir"/>
</dbReference>
<keyword evidence="4" id="KW-0548">Nucleotidyltransferase</keyword>
<dbReference type="Pfam" id="PF03175">
    <property type="entry name" value="DNA_pol_B_2"/>
    <property type="match status" value="2"/>
</dbReference>
<dbReference type="GO" id="GO:0006260">
    <property type="term" value="P:DNA replication"/>
    <property type="evidence" value="ECO:0007669"/>
    <property type="project" value="UniProtKB-KW"/>
</dbReference>
<dbReference type="GO" id="GO:0003677">
    <property type="term" value="F:DNA binding"/>
    <property type="evidence" value="ECO:0007669"/>
    <property type="project" value="UniProtKB-KW"/>
</dbReference>
<evidence type="ECO:0000256" key="8">
    <source>
        <dbReference type="ARBA" id="ARBA00049244"/>
    </source>
</evidence>
<gene>
    <name evidence="10" type="primary">dpo</name>
</gene>
<sequence length="694" mass="82138">MIKKHLFHMKAKYLQYSNQFNFNIKGGHLRSYKILKPKVLHCRYRKKVFPYYYYTQYKRRRNEKKNEKYKDNDKFKEIVVLLKTLDSVTESEKNSNPYPKLIIPSRIFNEDILINEFDLLTISVMDLLVKYVYPSINSYCKANIILYMKKENDENIIKPLSKTAFPLTTDDGEVLPKFNITNHVNCLLLQLIDFYDDFLITGISINVYFEHNIKQPIPIVDYKSRLEGIYECYYEKSHDDDEKVDVKNLKPKSLRSTKKVYSTHITTLNKYKKTSLKPFMVADTETLLIEDIHVPYAIGVLKVYPGDVPLVENIDSFFSEDYNKEMFPKFEDRSEKMMFDFIFRIKTIARRNKKYKMDIIYFHNLGRFDGLFLIKHLSLHHQDLKIKALIRNYTIYEIAVYSKKRLLFRFRDSLHLLPNDLQSLAKNLCPEYGSKGSVDFSKVTLETISSMKETLISYMKQDIRLLGGIMLKFQNFYFLAYQADILDKLTTPSHALSLFRSWFYNDKKHYIHIPDENTDNYIRRGYYGGHTDAYLPYGKDLYYYDVNSLYPYIMREYPMPGGKPVWHSDFEKMDLDEIFGFIEAYIECPESIKKPFLPYKDPKTGTLIFPTGTFIGVYYSEELKFARQIGYKIIPLNGYIFEKMESPFIGYVNDLFESRSKAKLEGNDSLSFIYKLLMNSLYGRFGINPESTKT</sequence>
<dbReference type="SUPFAM" id="SSF53098">
    <property type="entry name" value="Ribonuclease H-like"/>
    <property type="match status" value="1"/>
</dbReference>
<accession>E1AB36</accession>
<comment type="similarity">
    <text evidence="1">Belongs to the DNA polymerase type-B family.</text>
</comment>
<dbReference type="AlphaFoldDB" id="E1AB36"/>
<dbReference type="GO" id="GO:0000166">
    <property type="term" value="F:nucleotide binding"/>
    <property type="evidence" value="ECO:0007669"/>
    <property type="project" value="InterPro"/>
</dbReference>
<dbReference type="KEGG" id="slaf:9725741"/>
<dbReference type="InterPro" id="IPR043502">
    <property type="entry name" value="DNA/RNA_pol_sf"/>
</dbReference>
<dbReference type="GO" id="GO:0003887">
    <property type="term" value="F:DNA-directed DNA polymerase activity"/>
    <property type="evidence" value="ECO:0007669"/>
    <property type="project" value="UniProtKB-KW"/>
</dbReference>
<keyword evidence="10" id="KW-0496">Mitochondrion</keyword>